<dbReference type="Pfam" id="PF01725">
    <property type="entry name" value="Ham1p_like"/>
    <property type="match status" value="1"/>
</dbReference>
<name>A0A233V6E4_FINMA</name>
<comment type="caution">
    <text evidence="12">The sequence shown here is derived from an EMBL/GenBank/DDBJ whole genome shotgun (WGS) entry which is preliminary data.</text>
</comment>
<dbReference type="PANTHER" id="PTHR11067:SF9">
    <property type="entry name" value="INOSINE TRIPHOSPHATE PYROPHOSPHATASE"/>
    <property type="match status" value="1"/>
</dbReference>
<reference evidence="13" key="1">
    <citation type="submission" date="2017-04" db="EMBL/GenBank/DDBJ databases">
        <title>Finegoldia magna isolated from orthopedic joint implant-associated infections.</title>
        <authorList>
            <person name="Bjorklund S."/>
            <person name="Bruggemann H."/>
            <person name="Jensen A."/>
            <person name="Hellmark B."/>
            <person name="Soderquist B."/>
        </authorList>
    </citation>
    <scope>NUCLEOTIDE SEQUENCE [LARGE SCALE GENOMIC DNA]</scope>
    <source>
        <strain evidence="13">CCUG 54800</strain>
    </source>
</reference>
<dbReference type="GO" id="GO:0000166">
    <property type="term" value="F:nucleotide binding"/>
    <property type="evidence" value="ECO:0007669"/>
    <property type="project" value="UniProtKB-KW"/>
</dbReference>
<dbReference type="CDD" id="cd00515">
    <property type="entry name" value="HAM1"/>
    <property type="match status" value="1"/>
</dbReference>
<evidence type="ECO:0000256" key="3">
    <source>
        <dbReference type="ARBA" id="ARBA00022723"/>
    </source>
</evidence>
<dbReference type="GO" id="GO:0035870">
    <property type="term" value="F:dITP diphosphatase activity"/>
    <property type="evidence" value="ECO:0007669"/>
    <property type="project" value="UniProtKB-UniRule"/>
</dbReference>
<dbReference type="GO" id="GO:0005829">
    <property type="term" value="C:cytosol"/>
    <property type="evidence" value="ECO:0007669"/>
    <property type="project" value="TreeGrafter"/>
</dbReference>
<keyword evidence="7 10" id="KW-0546">Nucleotide metabolism</keyword>
<dbReference type="RefSeq" id="WP_094205504.1">
    <property type="nucleotide sequence ID" value="NZ_NDYC01000018.1"/>
</dbReference>
<feature type="binding site" evidence="10">
    <location>
        <position position="71"/>
    </location>
    <ligand>
        <name>substrate</name>
    </ligand>
</feature>
<comment type="catalytic activity">
    <reaction evidence="8 10">
        <text>dITP + H2O = dIMP + diphosphate + H(+)</text>
        <dbReference type="Rhea" id="RHEA:28342"/>
        <dbReference type="ChEBI" id="CHEBI:15377"/>
        <dbReference type="ChEBI" id="CHEBI:15378"/>
        <dbReference type="ChEBI" id="CHEBI:33019"/>
        <dbReference type="ChEBI" id="CHEBI:61194"/>
        <dbReference type="ChEBI" id="CHEBI:61382"/>
        <dbReference type="EC" id="3.6.1.66"/>
    </reaction>
</comment>
<dbReference type="NCBIfam" id="TIGR00042">
    <property type="entry name" value="RdgB/HAM1 family non-canonical purine NTP pyrophosphatase"/>
    <property type="match status" value="1"/>
</dbReference>
<dbReference type="InterPro" id="IPR020922">
    <property type="entry name" value="dITP/XTP_pyrophosphatase"/>
</dbReference>
<comment type="function">
    <text evidence="10">Pyrophosphatase that catalyzes the hydrolysis of nucleoside triphosphates to their monophosphate derivatives, with a high preference for the non-canonical purine nucleotides XTP (xanthosine triphosphate), dITP (deoxyinosine triphosphate) and ITP. Seems to function as a house-cleaning enzyme that removes non-canonical purine nucleotides from the nucleotide pool, thus preventing their incorporation into DNA/RNA and avoiding chromosomal lesions.</text>
</comment>
<keyword evidence="3 10" id="KW-0479">Metal-binding</keyword>
<dbReference type="FunFam" id="3.90.950.10:FF:000001">
    <property type="entry name" value="dITP/XTP pyrophosphatase"/>
    <property type="match status" value="1"/>
</dbReference>
<feature type="binding site" evidence="10">
    <location>
        <position position="174"/>
    </location>
    <ligand>
        <name>substrate</name>
    </ligand>
</feature>
<evidence type="ECO:0000256" key="11">
    <source>
        <dbReference type="RuleBase" id="RU003781"/>
    </source>
</evidence>
<protein>
    <recommendedName>
        <fullName evidence="10">dITP/XTP pyrophosphatase</fullName>
        <ecNumber evidence="10">3.6.1.66</ecNumber>
    </recommendedName>
    <alternativeName>
        <fullName evidence="10">Non-canonical purine NTP pyrophosphatase</fullName>
    </alternativeName>
    <alternativeName>
        <fullName evidence="10">Non-standard purine NTP pyrophosphatase</fullName>
    </alternativeName>
    <alternativeName>
        <fullName evidence="10">Nucleoside-triphosphate diphosphatase</fullName>
    </alternativeName>
    <alternativeName>
        <fullName evidence="10">Nucleoside-triphosphate pyrophosphatase</fullName>
        <shortName evidence="10">NTPase</shortName>
    </alternativeName>
</protein>
<accession>A0A233V6E4</accession>
<feature type="active site" description="Proton acceptor" evidence="10">
    <location>
        <position position="70"/>
    </location>
</feature>
<sequence length="200" mass="22498">MNKIYLSTGNKGKVSEIKEILSDLNYDVYSKSELGINEDAVEDAETLEGNSLIKAKFLKKYTDDIVMSDDTGLFVNSLDGRPGVYTARFAGDECDDSKNRQKLLSELKDKEDRSAYFETVITIIDSNNEIHQAKGRVEGKILLEECGEHGFGYDSIFMPDGYDKSFAQMEDCEKNKISHRKRALENAKIILKGLNESSNN</sequence>
<dbReference type="Proteomes" id="UP000215413">
    <property type="component" value="Unassembled WGS sequence"/>
</dbReference>
<evidence type="ECO:0000256" key="9">
    <source>
        <dbReference type="ARBA" id="ARBA00052017"/>
    </source>
</evidence>
<keyword evidence="6 10" id="KW-0460">Magnesium</keyword>
<comment type="cofactor">
    <cofactor evidence="10">
        <name>Mg(2+)</name>
        <dbReference type="ChEBI" id="CHEBI:18420"/>
    </cofactor>
    <text evidence="10">Binds 1 Mg(2+) ion per subunit.</text>
</comment>
<evidence type="ECO:0000256" key="6">
    <source>
        <dbReference type="ARBA" id="ARBA00022842"/>
    </source>
</evidence>
<comment type="catalytic activity">
    <reaction evidence="10">
        <text>ITP + H2O = IMP + diphosphate + H(+)</text>
        <dbReference type="Rhea" id="RHEA:29399"/>
        <dbReference type="ChEBI" id="CHEBI:15377"/>
        <dbReference type="ChEBI" id="CHEBI:15378"/>
        <dbReference type="ChEBI" id="CHEBI:33019"/>
        <dbReference type="ChEBI" id="CHEBI:58053"/>
        <dbReference type="ChEBI" id="CHEBI:61402"/>
        <dbReference type="EC" id="3.6.1.66"/>
    </reaction>
</comment>
<comment type="subunit">
    <text evidence="2 10">Homodimer.</text>
</comment>
<comment type="caution">
    <text evidence="10">Lacks conserved residue(s) required for the propagation of feature annotation.</text>
</comment>
<keyword evidence="4 10" id="KW-0547">Nucleotide-binding</keyword>
<dbReference type="InterPro" id="IPR002637">
    <property type="entry name" value="RdgB/HAM1"/>
</dbReference>
<feature type="binding site" evidence="10">
    <location>
        <begin position="179"/>
        <end position="180"/>
    </location>
    <ligand>
        <name>substrate</name>
    </ligand>
</feature>
<proteinExistence type="inferred from homology"/>
<dbReference type="HAMAP" id="MF_01405">
    <property type="entry name" value="Non_canon_purine_NTPase"/>
    <property type="match status" value="1"/>
</dbReference>
<evidence type="ECO:0000256" key="7">
    <source>
        <dbReference type="ARBA" id="ARBA00023080"/>
    </source>
</evidence>
<comment type="catalytic activity">
    <reaction evidence="9 10">
        <text>XTP + H2O = XMP + diphosphate + H(+)</text>
        <dbReference type="Rhea" id="RHEA:28610"/>
        <dbReference type="ChEBI" id="CHEBI:15377"/>
        <dbReference type="ChEBI" id="CHEBI:15378"/>
        <dbReference type="ChEBI" id="CHEBI:33019"/>
        <dbReference type="ChEBI" id="CHEBI:57464"/>
        <dbReference type="ChEBI" id="CHEBI:61314"/>
        <dbReference type="EC" id="3.6.1.66"/>
    </reaction>
</comment>
<feature type="binding site" evidence="10">
    <location>
        <begin position="151"/>
        <end position="154"/>
    </location>
    <ligand>
        <name>substrate</name>
    </ligand>
</feature>
<evidence type="ECO:0000313" key="13">
    <source>
        <dbReference type="Proteomes" id="UP000215413"/>
    </source>
</evidence>
<dbReference type="GO" id="GO:0009117">
    <property type="term" value="P:nucleotide metabolic process"/>
    <property type="evidence" value="ECO:0007669"/>
    <property type="project" value="UniProtKB-KW"/>
</dbReference>
<evidence type="ECO:0000256" key="8">
    <source>
        <dbReference type="ARBA" id="ARBA00051875"/>
    </source>
</evidence>
<gene>
    <name evidence="12" type="ORF">B9N49_03305</name>
</gene>
<evidence type="ECO:0000256" key="5">
    <source>
        <dbReference type="ARBA" id="ARBA00022801"/>
    </source>
</evidence>
<evidence type="ECO:0000313" key="12">
    <source>
        <dbReference type="EMBL" id="OXZ27976.1"/>
    </source>
</evidence>
<dbReference type="PANTHER" id="PTHR11067">
    <property type="entry name" value="INOSINE TRIPHOSPHATE PYROPHOSPHATASE/HAM1 PROTEIN"/>
    <property type="match status" value="1"/>
</dbReference>
<evidence type="ECO:0000256" key="10">
    <source>
        <dbReference type="HAMAP-Rule" id="MF_01405"/>
    </source>
</evidence>
<keyword evidence="5 10" id="KW-0378">Hydrolase</keyword>
<dbReference type="EMBL" id="NDYC01000018">
    <property type="protein sequence ID" value="OXZ27976.1"/>
    <property type="molecule type" value="Genomic_DNA"/>
</dbReference>
<dbReference type="InterPro" id="IPR029001">
    <property type="entry name" value="ITPase-like_fam"/>
</dbReference>
<organism evidence="12 13">
    <name type="scientific">Finegoldia magna</name>
    <name type="common">Peptostreptococcus magnus</name>
    <dbReference type="NCBI Taxonomy" id="1260"/>
    <lineage>
        <taxon>Bacteria</taxon>
        <taxon>Bacillati</taxon>
        <taxon>Bacillota</taxon>
        <taxon>Tissierellia</taxon>
        <taxon>Tissierellales</taxon>
        <taxon>Peptoniphilaceae</taxon>
        <taxon>Finegoldia</taxon>
    </lineage>
</organism>
<dbReference type="GO" id="GO:0036222">
    <property type="term" value="F:XTP diphosphatase activity"/>
    <property type="evidence" value="ECO:0007669"/>
    <property type="project" value="UniProtKB-UniRule"/>
</dbReference>
<dbReference type="SUPFAM" id="SSF52972">
    <property type="entry name" value="ITPase-like"/>
    <property type="match status" value="1"/>
</dbReference>
<evidence type="ECO:0000256" key="2">
    <source>
        <dbReference type="ARBA" id="ARBA00011738"/>
    </source>
</evidence>
<dbReference type="Gene3D" id="3.90.950.10">
    <property type="match status" value="1"/>
</dbReference>
<evidence type="ECO:0000256" key="1">
    <source>
        <dbReference type="ARBA" id="ARBA00008023"/>
    </source>
</evidence>
<feature type="binding site" evidence="10">
    <location>
        <position position="70"/>
    </location>
    <ligand>
        <name>Mg(2+)</name>
        <dbReference type="ChEBI" id="CHEBI:18420"/>
    </ligand>
</feature>
<dbReference type="GO" id="GO:0036220">
    <property type="term" value="F:ITP diphosphatase activity"/>
    <property type="evidence" value="ECO:0007669"/>
    <property type="project" value="UniProtKB-UniRule"/>
</dbReference>
<dbReference type="AlphaFoldDB" id="A0A233V6E4"/>
<dbReference type="EC" id="3.6.1.66" evidence="10"/>
<dbReference type="GO" id="GO:0009146">
    <property type="term" value="P:purine nucleoside triphosphate catabolic process"/>
    <property type="evidence" value="ECO:0007669"/>
    <property type="project" value="UniProtKB-UniRule"/>
</dbReference>
<feature type="binding site" evidence="10">
    <location>
        <begin position="8"/>
        <end position="13"/>
    </location>
    <ligand>
        <name>substrate</name>
    </ligand>
</feature>
<dbReference type="GO" id="GO:0017111">
    <property type="term" value="F:ribonucleoside triphosphate phosphatase activity"/>
    <property type="evidence" value="ECO:0007669"/>
    <property type="project" value="InterPro"/>
</dbReference>
<evidence type="ECO:0000256" key="4">
    <source>
        <dbReference type="ARBA" id="ARBA00022741"/>
    </source>
</evidence>
<comment type="similarity">
    <text evidence="1 10 11">Belongs to the HAM1 NTPase family.</text>
</comment>
<dbReference type="GO" id="GO:0046872">
    <property type="term" value="F:metal ion binding"/>
    <property type="evidence" value="ECO:0007669"/>
    <property type="project" value="UniProtKB-KW"/>
</dbReference>